<keyword evidence="1" id="KW-0472">Membrane</keyword>
<accession>A0A0S2TF70</accession>
<reference evidence="2" key="1">
    <citation type="submission" date="2015-10" db="EMBL/GenBank/DDBJ databases">
        <title>Description of Candidatus Tenderia electrophaga gen. nov, sp. nov., an Uncultivated Electroautotroph from a Biocathode Enrichment.</title>
        <authorList>
            <person name="Eddie B.J."/>
            <person name="Malanoski A.P."/>
            <person name="Wang Z."/>
            <person name="Hall R.J."/>
            <person name="Oh S.D."/>
            <person name="Heiner C."/>
            <person name="Lin B."/>
            <person name="Strycharz-Glaven S.M."/>
        </authorList>
    </citation>
    <scope>NUCLEOTIDE SEQUENCE [LARGE SCALE GENOMIC DNA]</scope>
    <source>
        <strain evidence="2">NRL1</strain>
    </source>
</reference>
<dbReference type="Proteomes" id="UP000055136">
    <property type="component" value="Chromosome"/>
</dbReference>
<feature type="transmembrane region" description="Helical" evidence="1">
    <location>
        <begin position="125"/>
        <end position="152"/>
    </location>
</feature>
<dbReference type="KEGG" id="tee:Tel_11920"/>
<dbReference type="InterPro" id="IPR022266">
    <property type="entry name" value="DtrJ-like"/>
</dbReference>
<evidence type="ECO:0000313" key="2">
    <source>
        <dbReference type="EMBL" id="ALP53781.1"/>
    </source>
</evidence>
<dbReference type="EMBL" id="CP013099">
    <property type="protein sequence ID" value="ALP53781.1"/>
    <property type="molecule type" value="Genomic_DNA"/>
</dbReference>
<organism evidence="2 3">
    <name type="scientific">Candidatus Tenderia electrophaga</name>
    <dbReference type="NCBI Taxonomy" id="1748243"/>
    <lineage>
        <taxon>Bacteria</taxon>
        <taxon>Pseudomonadati</taxon>
        <taxon>Pseudomonadota</taxon>
        <taxon>Gammaproteobacteria</taxon>
        <taxon>Candidatus Tenderiales</taxon>
        <taxon>Candidatus Tenderiaceae</taxon>
        <taxon>Candidatus Tenderia</taxon>
    </lineage>
</organism>
<evidence type="ECO:0008006" key="4">
    <source>
        <dbReference type="Google" id="ProtNLM"/>
    </source>
</evidence>
<sequence>MAEQQRLTGLLWLAKWFFLLTLFVLIVDLFCVFVLWSPNGARQLEYVFQQEVALLELQPAQEAFLVDVTQAFYEHVFVATGIDGTLRQSAKPGTDTPETVHDFANTLWPALETAMIGLKLFALRIGVLILTLPFLALVTAVAMADGFVGWYLRRTGGERESGFIYHRAKRSLAWSFLLLWIVYLIPPVPMDPRYLLPPFLVASGIATRLHVAFFKKYL</sequence>
<gene>
    <name evidence="2" type="ORF">Tel_11920</name>
</gene>
<keyword evidence="1" id="KW-1133">Transmembrane helix</keyword>
<dbReference type="Pfam" id="PF14348">
    <property type="entry name" value="DtrJ-like"/>
    <property type="match status" value="1"/>
</dbReference>
<protein>
    <recommendedName>
        <fullName evidence="4">Integrating conjugative element membrane protein</fullName>
    </recommendedName>
</protein>
<feature type="transmembrane region" description="Helical" evidence="1">
    <location>
        <begin position="172"/>
        <end position="189"/>
    </location>
</feature>
<keyword evidence="1" id="KW-0812">Transmembrane</keyword>
<proteinExistence type="predicted"/>
<dbReference type="AlphaFoldDB" id="A0A0S2TF70"/>
<feature type="transmembrane region" description="Helical" evidence="1">
    <location>
        <begin position="12"/>
        <end position="36"/>
    </location>
</feature>
<dbReference type="STRING" id="1748243.Tel_11920"/>
<keyword evidence="3" id="KW-1185">Reference proteome</keyword>
<evidence type="ECO:0000313" key="3">
    <source>
        <dbReference type="Proteomes" id="UP000055136"/>
    </source>
</evidence>
<evidence type="ECO:0000256" key="1">
    <source>
        <dbReference type="SAM" id="Phobius"/>
    </source>
</evidence>
<name>A0A0S2TF70_9GAMM</name>